<dbReference type="Pfam" id="PF08279">
    <property type="entry name" value="HTH_11"/>
    <property type="match status" value="1"/>
</dbReference>
<dbReference type="PROSITE" id="PS51094">
    <property type="entry name" value="PTS_EIIA_TYPE_2"/>
    <property type="match status" value="1"/>
</dbReference>
<evidence type="ECO:0000313" key="10">
    <source>
        <dbReference type="Proteomes" id="UP000051181"/>
    </source>
</evidence>
<dbReference type="EMBL" id="AZCN01000059">
    <property type="protein sequence ID" value="KRK15022.1"/>
    <property type="molecule type" value="Genomic_DNA"/>
</dbReference>
<dbReference type="CDD" id="cd05568">
    <property type="entry name" value="PTS_IIB_bgl_like"/>
    <property type="match status" value="1"/>
</dbReference>
<dbReference type="Pfam" id="PF00874">
    <property type="entry name" value="PRD"/>
    <property type="match status" value="1"/>
</dbReference>
<evidence type="ECO:0000259" key="6">
    <source>
        <dbReference type="PROSITE" id="PS51094"/>
    </source>
</evidence>
<dbReference type="Pfam" id="PF05043">
    <property type="entry name" value="Mga"/>
    <property type="match status" value="1"/>
</dbReference>
<protein>
    <submittedName>
        <fullName evidence="9">Transcription regulator, mannitol operon</fullName>
    </submittedName>
</protein>
<dbReference type="InterPro" id="IPR013196">
    <property type="entry name" value="HTH_11"/>
</dbReference>
<dbReference type="GeneID" id="65916520"/>
<dbReference type="PANTHER" id="PTHR30185">
    <property type="entry name" value="CRYPTIC BETA-GLUCOSIDE BGL OPERON ANTITERMINATOR"/>
    <property type="match status" value="1"/>
</dbReference>
<dbReference type="PROSITE" id="PS51099">
    <property type="entry name" value="PTS_EIIB_TYPE_2"/>
    <property type="match status" value="1"/>
</dbReference>
<dbReference type="InterPro" id="IPR013011">
    <property type="entry name" value="PTS_EIIB_2"/>
</dbReference>
<feature type="domain" description="PRD" evidence="8">
    <location>
        <begin position="308"/>
        <end position="414"/>
    </location>
</feature>
<sequence>MYFSNREAEIIFLLLRHEAGLTREDLSKNLNVSRRTIYRELSSLESTLARVQIQLIKQQNRYRLVGEPSALKKLQQQITTAEHPEYFDVHRRQSAETCRLLLRDQVITMKQLATEFGVSVPTISQDLTAIETILTDYRLQLLRKKAQGVQVTGKESNLRRVLSGVLNSEINEYEFFEYLEQHSLSVTETEYSSRYFINLLDPNLLATSYQAIQKYQRQSFSQFSDSQLQQLVIVLTISAMRIAAHQTLNELKHVDKNELFKYQQVAIDIFNQFPAPIRDHVNLLELEFLALQIQGMSFALPKNVLLENYDLALSYQIRELVQNVSTAFKWDFRQDDQLFTDLMAHLAAALKRSHSQLPELNNPVLQRIKTEYAQLYKIVAQALATVFPQVEFIDSEVAYVVIHFASSYEKRVKRSSLSALVVCANGIGTAKILETRLRKNIPELTKIHVSRVADLNHLDPNQYDIVLSTIVLPGFPLNYKMISPLLLGSEIKEITEYLQTYYGKVETKPAPPQPQLNERAHDFKAAYEAMKTANDILERITVQSIDNQTQDLLGTLGQITTSLTGVILTEPQRIAEKLLARMQQAPVGIPNSPLALIHTTDSSIKRPFFSIYDLSTTLTITAMDGQTIGLSRVLLMLGPEKMTFAENSLMGKISGSIIESDLNLAIYKTGSQQIVYQLISSLFLDEIKYLNQQSIEKGDLE</sequence>
<dbReference type="InterPro" id="IPR007737">
    <property type="entry name" value="Mga_HTH"/>
</dbReference>
<dbReference type="InterPro" id="IPR036388">
    <property type="entry name" value="WH-like_DNA-bd_sf"/>
</dbReference>
<evidence type="ECO:0000313" key="9">
    <source>
        <dbReference type="EMBL" id="KRK15022.1"/>
    </source>
</evidence>
<dbReference type="AlphaFoldDB" id="A0A0R1F0Q0"/>
<dbReference type="GO" id="GO:0009401">
    <property type="term" value="P:phosphoenolpyruvate-dependent sugar phosphotransferase system"/>
    <property type="evidence" value="ECO:0007669"/>
    <property type="project" value="InterPro"/>
</dbReference>
<evidence type="ECO:0000256" key="1">
    <source>
        <dbReference type="ARBA" id="ARBA00022679"/>
    </source>
</evidence>
<evidence type="ECO:0000256" key="2">
    <source>
        <dbReference type="ARBA" id="ARBA00022737"/>
    </source>
</evidence>
<proteinExistence type="predicted"/>
<dbReference type="GO" id="GO:0008982">
    <property type="term" value="F:protein-N(PI)-phosphohistidine-sugar phosphotransferase activity"/>
    <property type="evidence" value="ECO:0007669"/>
    <property type="project" value="InterPro"/>
</dbReference>
<keyword evidence="2" id="KW-0677">Repeat</keyword>
<dbReference type="PROSITE" id="PS51372">
    <property type="entry name" value="PRD_2"/>
    <property type="match status" value="1"/>
</dbReference>
<dbReference type="SUPFAM" id="SSF46785">
    <property type="entry name" value="Winged helix' DNA-binding domain"/>
    <property type="match status" value="1"/>
</dbReference>
<dbReference type="eggNOG" id="COG3711">
    <property type="taxonomic scope" value="Bacteria"/>
</dbReference>
<dbReference type="SUPFAM" id="SSF55804">
    <property type="entry name" value="Phoshotransferase/anion transport protein"/>
    <property type="match status" value="1"/>
</dbReference>
<evidence type="ECO:0000256" key="4">
    <source>
        <dbReference type="ARBA" id="ARBA00023159"/>
    </source>
</evidence>
<comment type="caution">
    <text evidence="9">The sequence shown here is derived from an EMBL/GenBank/DDBJ whole genome shotgun (WGS) entry which is preliminary data.</text>
</comment>
<organism evidence="9 10">
    <name type="scientific">Loigolactobacillus coryniformis subsp. coryniformis KCTC 3167 = DSM 20001</name>
    <dbReference type="NCBI Taxonomy" id="913848"/>
    <lineage>
        <taxon>Bacteria</taxon>
        <taxon>Bacillati</taxon>
        <taxon>Bacillota</taxon>
        <taxon>Bacilli</taxon>
        <taxon>Lactobacillales</taxon>
        <taxon>Lactobacillaceae</taxon>
        <taxon>Loigolactobacillus</taxon>
    </lineage>
</organism>
<dbReference type="InterPro" id="IPR036634">
    <property type="entry name" value="PRD_sf"/>
</dbReference>
<keyword evidence="5" id="KW-0804">Transcription</keyword>
<dbReference type="InterPro" id="IPR011608">
    <property type="entry name" value="PRD"/>
</dbReference>
<keyword evidence="3" id="KW-0805">Transcription regulation</keyword>
<dbReference type="Proteomes" id="UP000051181">
    <property type="component" value="Unassembled WGS sequence"/>
</dbReference>
<dbReference type="InterPro" id="IPR036095">
    <property type="entry name" value="PTS_EIIB-like_sf"/>
</dbReference>
<dbReference type="Gene3D" id="3.40.50.2300">
    <property type="match status" value="1"/>
</dbReference>
<dbReference type="InterPro" id="IPR016152">
    <property type="entry name" value="PTrfase/Anion_transptr"/>
</dbReference>
<dbReference type="Gene3D" id="3.40.930.10">
    <property type="entry name" value="Mannitol-specific EII, Chain A"/>
    <property type="match status" value="1"/>
</dbReference>
<gene>
    <name evidence="9" type="ORF">FD22_GL001948</name>
</gene>
<dbReference type="PANTHER" id="PTHR30185:SF18">
    <property type="entry name" value="TRANSCRIPTIONAL REGULATOR MTLR"/>
    <property type="match status" value="1"/>
</dbReference>
<dbReference type="Gene3D" id="1.10.10.10">
    <property type="entry name" value="Winged helix-like DNA-binding domain superfamily/Winged helix DNA-binding domain"/>
    <property type="match status" value="1"/>
</dbReference>
<dbReference type="SUPFAM" id="SSF63520">
    <property type="entry name" value="PTS-regulatory domain, PRD"/>
    <property type="match status" value="1"/>
</dbReference>
<evidence type="ECO:0000256" key="5">
    <source>
        <dbReference type="ARBA" id="ARBA00023163"/>
    </source>
</evidence>
<dbReference type="SUPFAM" id="SSF52794">
    <property type="entry name" value="PTS system IIB component-like"/>
    <property type="match status" value="1"/>
</dbReference>
<dbReference type="InterPro" id="IPR002178">
    <property type="entry name" value="PTS_EIIA_type-2_dom"/>
</dbReference>
<feature type="domain" description="PTS EIIA type-2" evidence="6">
    <location>
        <begin position="535"/>
        <end position="682"/>
    </location>
</feature>
<evidence type="ECO:0000256" key="3">
    <source>
        <dbReference type="ARBA" id="ARBA00023015"/>
    </source>
</evidence>
<keyword evidence="4" id="KW-0010">Activator</keyword>
<reference evidence="9 10" key="1">
    <citation type="journal article" date="2015" name="Genome Announc.">
        <title>Expanding the biotechnology potential of lactobacilli through comparative genomics of 213 strains and associated genera.</title>
        <authorList>
            <person name="Sun Z."/>
            <person name="Harris H.M."/>
            <person name="McCann A."/>
            <person name="Guo C."/>
            <person name="Argimon S."/>
            <person name="Zhang W."/>
            <person name="Yang X."/>
            <person name="Jeffery I.B."/>
            <person name="Cooney J.C."/>
            <person name="Kagawa T.F."/>
            <person name="Liu W."/>
            <person name="Song Y."/>
            <person name="Salvetti E."/>
            <person name="Wrobel A."/>
            <person name="Rasinkangas P."/>
            <person name="Parkhill J."/>
            <person name="Rea M.C."/>
            <person name="O'Sullivan O."/>
            <person name="Ritari J."/>
            <person name="Douillard F.P."/>
            <person name="Paul Ross R."/>
            <person name="Yang R."/>
            <person name="Briner A.E."/>
            <person name="Felis G.E."/>
            <person name="de Vos W.M."/>
            <person name="Barrangou R."/>
            <person name="Klaenhammer T.R."/>
            <person name="Caufield P.W."/>
            <person name="Cui Y."/>
            <person name="Zhang H."/>
            <person name="O'Toole P.W."/>
        </authorList>
    </citation>
    <scope>NUCLEOTIDE SEQUENCE [LARGE SCALE GENOMIC DNA]</scope>
    <source>
        <strain evidence="9 10">DSM 20001</strain>
    </source>
</reference>
<dbReference type="Gene3D" id="1.10.1790.10">
    <property type="entry name" value="PRD domain"/>
    <property type="match status" value="1"/>
</dbReference>
<accession>A0A0R1F0Q0</accession>
<feature type="domain" description="PTS EIIB type-2" evidence="7">
    <location>
        <begin position="417"/>
        <end position="506"/>
    </location>
</feature>
<dbReference type="InterPro" id="IPR050661">
    <property type="entry name" value="BglG_antiterminators"/>
</dbReference>
<dbReference type="PATRIC" id="fig|913848.6.peg.1990"/>
<evidence type="ECO:0000259" key="7">
    <source>
        <dbReference type="PROSITE" id="PS51099"/>
    </source>
</evidence>
<keyword evidence="1" id="KW-0808">Transferase</keyword>
<dbReference type="InterPro" id="IPR036390">
    <property type="entry name" value="WH_DNA-bd_sf"/>
</dbReference>
<dbReference type="RefSeq" id="WP_003678578.1">
    <property type="nucleotide sequence ID" value="NZ_AZCN01000059.1"/>
</dbReference>
<dbReference type="GO" id="GO:0006355">
    <property type="term" value="P:regulation of DNA-templated transcription"/>
    <property type="evidence" value="ECO:0007669"/>
    <property type="project" value="InterPro"/>
</dbReference>
<name>A0A0R1F0Q0_9LACO</name>
<evidence type="ECO:0000259" key="8">
    <source>
        <dbReference type="PROSITE" id="PS51372"/>
    </source>
</evidence>